<dbReference type="PRINTS" id="PR00039">
    <property type="entry name" value="HTHLYSR"/>
</dbReference>
<name>A0ABR4RDK5_BORBO</name>
<keyword evidence="3" id="KW-0238">DNA-binding</keyword>
<dbReference type="EMBL" id="JGWH01000103">
    <property type="protein sequence ID" value="KCV34362.1"/>
    <property type="molecule type" value="Genomic_DNA"/>
</dbReference>
<reference evidence="6 7" key="1">
    <citation type="submission" date="2014-03" db="EMBL/GenBank/DDBJ databases">
        <title>Genome sequence of Bordetella bronchiseptica.</title>
        <authorList>
            <person name="Harvill E."/>
            <person name="Goodfield L.L."/>
            <person name="Ivanov Y.V."/>
            <person name="Meyer J.A."/>
            <person name="Muse S.J."/>
            <person name="Jacobs N."/>
            <person name="Bendor L."/>
            <person name="Smallridge W.E."/>
            <person name="Brinkac L.M."/>
            <person name="Sanka R."/>
            <person name="Kim M."/>
            <person name="Losada L."/>
        </authorList>
    </citation>
    <scope>NUCLEOTIDE SEQUENCE [LARGE SCALE GENOMIC DNA]</scope>
    <source>
        <strain evidence="6 7">00-P-2796</strain>
    </source>
</reference>
<evidence type="ECO:0000256" key="1">
    <source>
        <dbReference type="ARBA" id="ARBA00009437"/>
    </source>
</evidence>
<dbReference type="InterPro" id="IPR000847">
    <property type="entry name" value="LysR_HTH_N"/>
</dbReference>
<dbReference type="SUPFAM" id="SSF53850">
    <property type="entry name" value="Periplasmic binding protein-like II"/>
    <property type="match status" value="1"/>
</dbReference>
<accession>A0ABR4RDK5</accession>
<dbReference type="Gene3D" id="1.10.10.10">
    <property type="entry name" value="Winged helix-like DNA-binding domain superfamily/Winged helix DNA-binding domain"/>
    <property type="match status" value="1"/>
</dbReference>
<gene>
    <name evidence="6" type="ORF">L490_2578</name>
</gene>
<keyword evidence="2" id="KW-0805">Transcription regulation</keyword>
<dbReference type="PANTHER" id="PTHR30346:SF17">
    <property type="entry name" value="LYSR FAMILY TRANSCRIPTIONAL REGULATOR"/>
    <property type="match status" value="1"/>
</dbReference>
<dbReference type="CDD" id="cd08448">
    <property type="entry name" value="PBP2_LTTR_aromatics_like_2"/>
    <property type="match status" value="1"/>
</dbReference>
<dbReference type="InterPro" id="IPR036390">
    <property type="entry name" value="WH_DNA-bd_sf"/>
</dbReference>
<dbReference type="InterPro" id="IPR005119">
    <property type="entry name" value="LysR_subst-bd"/>
</dbReference>
<dbReference type="RefSeq" id="WP_033446740.1">
    <property type="nucleotide sequence ID" value="NZ_JGWH01000103.1"/>
</dbReference>
<protein>
    <submittedName>
        <fullName evidence="6">LysR substrate-binding domain protein</fullName>
    </submittedName>
</protein>
<evidence type="ECO:0000313" key="6">
    <source>
        <dbReference type="EMBL" id="KCV34362.1"/>
    </source>
</evidence>
<dbReference type="Pfam" id="PF00126">
    <property type="entry name" value="HTH_1"/>
    <property type="match status" value="1"/>
</dbReference>
<evidence type="ECO:0000256" key="2">
    <source>
        <dbReference type="ARBA" id="ARBA00023015"/>
    </source>
</evidence>
<dbReference type="Pfam" id="PF03466">
    <property type="entry name" value="LysR_substrate"/>
    <property type="match status" value="1"/>
</dbReference>
<dbReference type="PANTHER" id="PTHR30346">
    <property type="entry name" value="TRANSCRIPTIONAL DUAL REGULATOR HCAR-RELATED"/>
    <property type="match status" value="1"/>
</dbReference>
<evidence type="ECO:0000256" key="3">
    <source>
        <dbReference type="ARBA" id="ARBA00023125"/>
    </source>
</evidence>
<proteinExistence type="inferred from homology"/>
<dbReference type="SUPFAM" id="SSF46785">
    <property type="entry name" value="Winged helix' DNA-binding domain"/>
    <property type="match status" value="1"/>
</dbReference>
<dbReference type="GeneID" id="56478877"/>
<comment type="caution">
    <text evidence="6">The sequence shown here is derived from an EMBL/GenBank/DDBJ whole genome shotgun (WGS) entry which is preliminary data.</text>
</comment>
<dbReference type="PROSITE" id="PS50931">
    <property type="entry name" value="HTH_LYSR"/>
    <property type="match status" value="1"/>
</dbReference>
<feature type="domain" description="HTH lysR-type" evidence="5">
    <location>
        <begin position="1"/>
        <end position="58"/>
    </location>
</feature>
<keyword evidence="7" id="KW-1185">Reference proteome</keyword>
<sequence length="298" mass="32787">MDLKQMRYFVAVAEERSFSRAAERLHISQPPLSQQIKALEEELNAPLFHRLPRGVSLTAAGAALLKSSRAILANVRLAAQETTQIAAGMLGTVRMGTVSSALAHLVPYILTQVKRSMPGSKVELTEMSSREQTLAVLRDELDIGLVHTPIDTADLRTRQILREPFYAAVPSQHPLASREAVPVAELASEEFVFFPRTLASGLFDKMVSLCMNAGFSPKIHHTARHQSTMLQMVAMGLGVTIVPRSLQRIYKGSAVFLPLTGTPHYLELSLIWRESTANGLVERLIGGLEPLRDFDSLP</sequence>
<organism evidence="6 7">
    <name type="scientific">Bordetella bronchiseptica 00-P-2796</name>
    <dbReference type="NCBI Taxonomy" id="1331199"/>
    <lineage>
        <taxon>Bacteria</taxon>
        <taxon>Pseudomonadati</taxon>
        <taxon>Pseudomonadota</taxon>
        <taxon>Betaproteobacteria</taxon>
        <taxon>Burkholderiales</taxon>
        <taxon>Alcaligenaceae</taxon>
        <taxon>Bordetella</taxon>
    </lineage>
</organism>
<evidence type="ECO:0000256" key="4">
    <source>
        <dbReference type="ARBA" id="ARBA00023163"/>
    </source>
</evidence>
<evidence type="ECO:0000259" key="5">
    <source>
        <dbReference type="PROSITE" id="PS50931"/>
    </source>
</evidence>
<dbReference type="InterPro" id="IPR036388">
    <property type="entry name" value="WH-like_DNA-bd_sf"/>
</dbReference>
<evidence type="ECO:0000313" key="7">
    <source>
        <dbReference type="Proteomes" id="UP000025756"/>
    </source>
</evidence>
<dbReference type="Proteomes" id="UP000025756">
    <property type="component" value="Unassembled WGS sequence"/>
</dbReference>
<comment type="similarity">
    <text evidence="1">Belongs to the LysR transcriptional regulatory family.</text>
</comment>
<dbReference type="Gene3D" id="3.40.190.10">
    <property type="entry name" value="Periplasmic binding protein-like II"/>
    <property type="match status" value="2"/>
</dbReference>
<keyword evidence="4" id="KW-0804">Transcription</keyword>